<protein>
    <submittedName>
        <fullName evidence="1">T20</fullName>
    </submittedName>
</protein>
<dbReference type="KEGG" id="vg:921205"/>
<proteinExistence type="predicted"/>
<dbReference type="GeneID" id="921205"/>
<evidence type="ECO:0000313" key="1">
    <source>
        <dbReference type="EMBL" id="AAK57046.1"/>
    </source>
</evidence>
<dbReference type="Proteomes" id="UP000137095">
    <property type="component" value="Segment"/>
</dbReference>
<dbReference type="RefSeq" id="NP_116351.1">
    <property type="nucleotide sequence ID" value="NC_002794.1"/>
</dbReference>
<keyword evidence="2" id="KW-1185">Reference proteome</keyword>
<evidence type="ECO:0000313" key="2">
    <source>
        <dbReference type="Proteomes" id="UP000137095"/>
    </source>
</evidence>
<dbReference type="EMBL" id="AF281817">
    <property type="protein sequence ID" value="AAK57046.1"/>
    <property type="molecule type" value="Genomic_DNA"/>
</dbReference>
<organismHost>
    <name type="scientific">Tupaia belangeri</name>
    <name type="common">Common tree shrew</name>
    <name type="synonym">Tupaia glis belangeri</name>
    <dbReference type="NCBI Taxonomy" id="37347"/>
</organismHost>
<name>Q91TU1_TUHV1</name>
<reference evidence="1 2" key="1">
    <citation type="journal article" date="2001" name="J. Virol.">
        <title>Analysis and characterization of the complete genome of tupaia (tree shrew) herpesvirus.</title>
        <authorList>
            <person name="Bahr U."/>
            <person name="Darai G."/>
        </authorList>
    </citation>
    <scope>NUCLEOTIDE SEQUENCE [LARGE SCALE GENOMIC DNA]</scope>
    <source>
        <strain evidence="1">2</strain>
    </source>
</reference>
<organism evidence="1 2">
    <name type="scientific">Tupaiid herpesvirus 1 (strain 1)</name>
    <name type="common">TuHV-1</name>
    <name type="synonym">Herpesvirus tupaia (strain 1)</name>
    <dbReference type="NCBI Taxonomy" id="10397"/>
    <lineage>
        <taxon>Viruses</taxon>
        <taxon>Duplodnaviria</taxon>
        <taxon>Heunggongvirae</taxon>
        <taxon>Peploviricota</taxon>
        <taxon>Herviviricetes</taxon>
        <taxon>Herpesvirales</taxon>
        <taxon>Orthoherpesviridae</taxon>
        <taxon>Betaherpesvirinae</taxon>
        <taxon>Quwivirus</taxon>
        <taxon>Quwivirus tupaiidbeta1</taxon>
    </lineage>
</organism>
<sequence>MLWLMYIVFICGGSGDRQTVSVRDSYNWPVGEWIDTIEGEAEQIAQRDAYESNGAWAQPKVHGKRFGNYSAILPERLTLRQRMCYDLLTDDDWRKIENKTIRTKPNQCSSYQMEVFWPSSATYELKSTTWRPEQVTVTVTASTVTCSARLSNIHRPCRIVFLQDSATGIYTRTFSVPLGDAPVQVIRIRQTLCLLDYPSGMGTIVVFGHEALDCDTWNTQTYVLKARWTPIAGTHGTWRCEIWTCGNPVSKFTGRGTEPEVFPAYDAVYPKHGMKNSPTSQHDAGTTIPSPELIGEGNRSDRFTLAVSWYVIIVLHSFMIRS</sequence>
<accession>Q91TU1</accession>